<dbReference type="SUPFAM" id="SSF51735">
    <property type="entry name" value="NAD(P)-binding Rossmann-fold domains"/>
    <property type="match status" value="1"/>
</dbReference>
<evidence type="ECO:0000313" key="1">
    <source>
        <dbReference type="EMBL" id="RZC84821.1"/>
    </source>
</evidence>
<dbReference type="STRING" id="3469.A0A4Y7LKQ1"/>
<reference evidence="1 2" key="1">
    <citation type="journal article" date="2018" name="Science">
        <title>The opium poppy genome and morphinan production.</title>
        <authorList>
            <person name="Guo L."/>
            <person name="Winzer T."/>
            <person name="Yang X."/>
            <person name="Li Y."/>
            <person name="Ning Z."/>
            <person name="He Z."/>
            <person name="Teodor R."/>
            <person name="Lu Y."/>
            <person name="Bowser T.A."/>
            <person name="Graham I.A."/>
            <person name="Ye K."/>
        </authorList>
    </citation>
    <scope>NUCLEOTIDE SEQUENCE [LARGE SCALE GENOMIC DNA]</scope>
    <source>
        <strain evidence="2">cv. HN1</strain>
        <tissue evidence="1">Leaves</tissue>
    </source>
</reference>
<dbReference type="Gramene" id="RZC84821">
    <property type="protein sequence ID" value="RZC84821"/>
    <property type="gene ID" value="C5167_047610"/>
</dbReference>
<gene>
    <name evidence="1" type="ORF">C5167_047610</name>
</gene>
<dbReference type="AlphaFoldDB" id="A0A4Y7LKQ1"/>
<name>A0A4Y7LKQ1_PAPSO</name>
<dbReference type="Gene3D" id="3.40.50.720">
    <property type="entry name" value="NAD(P)-binding Rossmann-like Domain"/>
    <property type="match status" value="1"/>
</dbReference>
<dbReference type="InterPro" id="IPR036291">
    <property type="entry name" value="NAD(P)-bd_dom_sf"/>
</dbReference>
<organism evidence="1 2">
    <name type="scientific">Papaver somniferum</name>
    <name type="common">Opium poppy</name>
    <dbReference type="NCBI Taxonomy" id="3469"/>
    <lineage>
        <taxon>Eukaryota</taxon>
        <taxon>Viridiplantae</taxon>
        <taxon>Streptophyta</taxon>
        <taxon>Embryophyta</taxon>
        <taxon>Tracheophyta</taxon>
        <taxon>Spermatophyta</taxon>
        <taxon>Magnoliopsida</taxon>
        <taxon>Ranunculales</taxon>
        <taxon>Papaveraceae</taxon>
        <taxon>Papaveroideae</taxon>
        <taxon>Papaver</taxon>
    </lineage>
</organism>
<accession>A0A4Y7LKQ1</accession>
<evidence type="ECO:0000313" key="2">
    <source>
        <dbReference type="Proteomes" id="UP000316621"/>
    </source>
</evidence>
<proteinExistence type="predicted"/>
<dbReference type="Proteomes" id="UP000316621">
    <property type="component" value="Chromosome 11"/>
</dbReference>
<protein>
    <submittedName>
        <fullName evidence="1">Uncharacterized protein</fullName>
    </submittedName>
</protein>
<sequence length="124" mass="14316">MLDGGWSNCVWSRFTTSFKFLGHDVEEEKVTGFWILFTIRDSKQNSREDKENSVEEAVFCHRSRRRHLDAVQRQVTTVCRNEEISVTNVWYLHGCRHSVPDGLMRLTDVMVDGKIVVPAGCRNG</sequence>
<dbReference type="EMBL" id="CM010725">
    <property type="protein sequence ID" value="RZC84821.1"/>
    <property type="molecule type" value="Genomic_DNA"/>
</dbReference>
<keyword evidence="2" id="KW-1185">Reference proteome</keyword>